<protein>
    <recommendedName>
        <fullName evidence="3">Urease accessory protein UreD</fullName>
    </recommendedName>
</protein>
<dbReference type="HAMAP" id="MF_01384">
    <property type="entry name" value="UreD"/>
    <property type="match status" value="1"/>
</dbReference>
<organism evidence="4 5">
    <name type="scientific">Sneathiella sedimenti</name>
    <dbReference type="NCBI Taxonomy" id="2816034"/>
    <lineage>
        <taxon>Bacteria</taxon>
        <taxon>Pseudomonadati</taxon>
        <taxon>Pseudomonadota</taxon>
        <taxon>Alphaproteobacteria</taxon>
        <taxon>Sneathiellales</taxon>
        <taxon>Sneathiellaceae</taxon>
        <taxon>Sneathiella</taxon>
    </lineage>
</organism>
<evidence type="ECO:0000256" key="3">
    <source>
        <dbReference type="HAMAP-Rule" id="MF_01384"/>
    </source>
</evidence>
<reference evidence="4 5" key="1">
    <citation type="submission" date="2021-03" db="EMBL/GenBank/DDBJ databases">
        <title>Sneathiella sp. CAU 1612 isolated from Kang Won-do.</title>
        <authorList>
            <person name="Kim W."/>
        </authorList>
    </citation>
    <scope>NUCLEOTIDE SEQUENCE [LARGE SCALE GENOMIC DNA]</scope>
    <source>
        <strain evidence="4 5">CAU 1612</strain>
    </source>
</reference>
<evidence type="ECO:0000256" key="2">
    <source>
        <dbReference type="ARBA" id="ARBA00023186"/>
    </source>
</evidence>
<sequence>MTYENILLSEPVVPETSAKPRTGPAALARSEGRVELTFRRKEGGSKLAHLYQRGCGRVRFPTVDHADYPEAVLINTAGGLTGGDHMSYLVRLEEGAGLTVSGQAAEKIYRSVGSMATIEAEMHVGKKAILEWLPQETILFEKSRLRRMNRLYLEAGSRLIALEATLFGRTAHGEVLRSASLRDGWKIWRDGRLLWLDNFVLEGDIHGNSLRPAVLDGAKGMATILIADDDAENYLEAARETARECGVRAAVTSREELLIVRVLANSGYELRKSLTQILTKMRTELTGHSVELPKVWENQ</sequence>
<evidence type="ECO:0000313" key="4">
    <source>
        <dbReference type="EMBL" id="MBO0332485.1"/>
    </source>
</evidence>
<dbReference type="PANTHER" id="PTHR33643:SF1">
    <property type="entry name" value="UREASE ACCESSORY PROTEIN D"/>
    <property type="match status" value="1"/>
</dbReference>
<dbReference type="Proteomes" id="UP000664761">
    <property type="component" value="Unassembled WGS sequence"/>
</dbReference>
<evidence type="ECO:0000256" key="1">
    <source>
        <dbReference type="ARBA" id="ARBA00007177"/>
    </source>
</evidence>
<gene>
    <name evidence="3" type="primary">ureD</name>
    <name evidence="4" type="ORF">J0X12_02590</name>
</gene>
<dbReference type="PANTHER" id="PTHR33643">
    <property type="entry name" value="UREASE ACCESSORY PROTEIN D"/>
    <property type="match status" value="1"/>
</dbReference>
<name>A0ABS3F216_9PROT</name>
<comment type="subunit">
    <text evidence="3">UreD, UreF and UreG form a complex that acts as a GTP-hydrolysis-dependent molecular chaperone, activating the urease apoprotein by helping to assemble the nickel containing metallocenter of UreC. The UreE protein probably delivers the nickel.</text>
</comment>
<accession>A0ABS3F216</accession>
<keyword evidence="3" id="KW-0996">Nickel insertion</keyword>
<comment type="function">
    <text evidence="3">Required for maturation of urease via the functional incorporation of the urease nickel metallocenter.</text>
</comment>
<comment type="similarity">
    <text evidence="1 3">Belongs to the UreD family.</text>
</comment>
<keyword evidence="3" id="KW-0963">Cytoplasm</keyword>
<dbReference type="Pfam" id="PF01774">
    <property type="entry name" value="UreD"/>
    <property type="match status" value="1"/>
</dbReference>
<comment type="caution">
    <text evidence="4">The sequence shown here is derived from an EMBL/GenBank/DDBJ whole genome shotgun (WGS) entry which is preliminary data.</text>
</comment>
<dbReference type="EMBL" id="JAFLNC010000001">
    <property type="protein sequence ID" value="MBO0332485.1"/>
    <property type="molecule type" value="Genomic_DNA"/>
</dbReference>
<comment type="subcellular location">
    <subcellularLocation>
        <location evidence="3">Cytoplasm</location>
    </subcellularLocation>
</comment>
<dbReference type="RefSeq" id="WP_207041839.1">
    <property type="nucleotide sequence ID" value="NZ_JAFLNC010000001.1"/>
</dbReference>
<dbReference type="InterPro" id="IPR002669">
    <property type="entry name" value="UreD"/>
</dbReference>
<keyword evidence="5" id="KW-1185">Reference proteome</keyword>
<keyword evidence="2 3" id="KW-0143">Chaperone</keyword>
<proteinExistence type="inferred from homology"/>
<evidence type="ECO:0000313" key="5">
    <source>
        <dbReference type="Proteomes" id="UP000664761"/>
    </source>
</evidence>